<evidence type="ECO:0000313" key="1">
    <source>
        <dbReference type="EMBL" id="AAU07371.1"/>
    </source>
</evidence>
<proteinExistence type="predicted"/>
<sequence>MFDKFSQLLLFNGVYEIKNKKMLIWIFMILY</sequence>
<name>A0A7I6GWF3_BORGP</name>
<organism evidence="1 2">
    <name type="scientific">Borrelia garinii subsp. bavariensis (strain ATCC BAA-2496 / DSM 23469 / PBi)</name>
    <name type="common">Borreliella bavariensis</name>
    <dbReference type="NCBI Taxonomy" id="290434"/>
    <lineage>
        <taxon>Bacteria</taxon>
        <taxon>Pseudomonadati</taxon>
        <taxon>Spirochaetota</taxon>
        <taxon>Spirochaetia</taxon>
        <taxon>Spirochaetales</taxon>
        <taxon>Borreliaceae</taxon>
        <taxon>Borreliella</taxon>
    </lineage>
</organism>
<gene>
    <name evidence="1" type="ordered locus">BG0532</name>
</gene>
<dbReference type="AlphaFoldDB" id="A0A7I6GWF3"/>
<dbReference type="EMBL" id="CP000013">
    <property type="protein sequence ID" value="AAU07371.1"/>
    <property type="molecule type" value="Genomic_DNA"/>
</dbReference>
<accession>A0A7I6GWF3</accession>
<dbReference type="Proteomes" id="UP000002276">
    <property type="component" value="Chromosome"/>
</dbReference>
<reference evidence="1 2" key="1">
    <citation type="journal article" date="2004" name="Nucleic Acids Res.">
        <title>Comparative analysis of the Borrelia garinii genome.</title>
        <authorList>
            <person name="Glockner G."/>
            <person name="Lehmann R."/>
            <person name="Romualdi A."/>
            <person name="Pradella S."/>
            <person name="Schulte-Spechtel U."/>
            <person name="Schilhabel M."/>
            <person name="Wilske B."/>
            <person name="Suhnel J."/>
            <person name="Platzer M."/>
        </authorList>
    </citation>
    <scope>NUCLEOTIDE SEQUENCE [LARGE SCALE GENOMIC DNA]</scope>
    <source>
        <strain evidence="2">ATCC BAA-2496 / DSM 23469 / PBi</strain>
    </source>
</reference>
<protein>
    <submittedName>
        <fullName evidence="1">Uncharacterized protein</fullName>
    </submittedName>
</protein>
<dbReference type="KEGG" id="bga:BG0532"/>
<evidence type="ECO:0000313" key="2">
    <source>
        <dbReference type="Proteomes" id="UP000002276"/>
    </source>
</evidence>